<name>A0A8S5QRP3_9CAUD</name>
<organism evidence="2">
    <name type="scientific">Myoviridae sp. ctgXL3</name>
    <dbReference type="NCBI Taxonomy" id="2826681"/>
    <lineage>
        <taxon>Viruses</taxon>
        <taxon>Duplodnaviria</taxon>
        <taxon>Heunggongvirae</taxon>
        <taxon>Uroviricota</taxon>
        <taxon>Caudoviricetes</taxon>
    </lineage>
</organism>
<feature type="compositionally biased region" description="Low complexity" evidence="1">
    <location>
        <begin position="29"/>
        <end position="49"/>
    </location>
</feature>
<evidence type="ECO:0000313" key="2">
    <source>
        <dbReference type="EMBL" id="DAE21497.1"/>
    </source>
</evidence>
<proteinExistence type="predicted"/>
<dbReference type="EMBL" id="BK015712">
    <property type="protein sequence ID" value="DAE21497.1"/>
    <property type="molecule type" value="Genomic_DNA"/>
</dbReference>
<feature type="region of interest" description="Disordered" evidence="1">
    <location>
        <begin position="1"/>
        <end position="58"/>
    </location>
</feature>
<reference evidence="2" key="1">
    <citation type="journal article" date="2021" name="Proc. Natl. Acad. Sci. U.S.A.">
        <title>A Catalog of Tens of Thousands of Viruses from Human Metagenomes Reveals Hidden Associations with Chronic Diseases.</title>
        <authorList>
            <person name="Tisza M.J."/>
            <person name="Buck C.B."/>
        </authorList>
    </citation>
    <scope>NUCLEOTIDE SEQUENCE</scope>
    <source>
        <strain evidence="2">CtgXL3</strain>
    </source>
</reference>
<protein>
    <submittedName>
        <fullName evidence="2">Uncharacterized protein</fullName>
    </submittedName>
</protein>
<accession>A0A8S5QRP3</accession>
<sequence length="58" mass="5973">MMNVYAESPKGGGRAAGGNAQQTAPAPTRGGVRATLGRAATGARNALNRIIRPRGRNR</sequence>
<evidence type="ECO:0000256" key="1">
    <source>
        <dbReference type="SAM" id="MobiDB-lite"/>
    </source>
</evidence>